<dbReference type="Gene3D" id="3.90.550.10">
    <property type="entry name" value="Spore Coat Polysaccharide Biosynthesis Protein SpsA, Chain A"/>
    <property type="match status" value="1"/>
</dbReference>
<dbReference type="EMBL" id="JAVDUM010000003">
    <property type="protein sequence ID" value="MDR6866323.1"/>
    <property type="molecule type" value="Genomic_DNA"/>
</dbReference>
<proteinExistence type="predicted"/>
<protein>
    <recommendedName>
        <fullName evidence="1">Glycosyltransferase 2-like domain-containing protein</fullName>
    </recommendedName>
</protein>
<dbReference type="InterPro" id="IPR001173">
    <property type="entry name" value="Glyco_trans_2-like"/>
</dbReference>
<comment type="caution">
    <text evidence="2">The sequence shown here is derived from an EMBL/GenBank/DDBJ whole genome shotgun (WGS) entry which is preliminary data.</text>
</comment>
<evidence type="ECO:0000259" key="1">
    <source>
        <dbReference type="Pfam" id="PF00535"/>
    </source>
</evidence>
<name>A0ABU1S9N4_9MICO</name>
<dbReference type="CDD" id="cd00761">
    <property type="entry name" value="Glyco_tranf_GTA_type"/>
    <property type="match status" value="1"/>
</dbReference>
<dbReference type="Pfam" id="PF00535">
    <property type="entry name" value="Glycos_transf_2"/>
    <property type="match status" value="1"/>
</dbReference>
<dbReference type="Proteomes" id="UP001259347">
    <property type="component" value="Unassembled WGS sequence"/>
</dbReference>
<dbReference type="RefSeq" id="WP_310018023.1">
    <property type="nucleotide sequence ID" value="NZ_JAVDUM010000003.1"/>
</dbReference>
<accession>A0ABU1S9N4</accession>
<feature type="domain" description="Glycosyltransferase 2-like" evidence="1">
    <location>
        <begin position="8"/>
        <end position="138"/>
    </location>
</feature>
<evidence type="ECO:0000313" key="3">
    <source>
        <dbReference type="Proteomes" id="UP001259347"/>
    </source>
</evidence>
<dbReference type="SUPFAM" id="SSF53448">
    <property type="entry name" value="Nucleotide-diphospho-sugar transferases"/>
    <property type="match status" value="1"/>
</dbReference>
<keyword evidence="3" id="KW-1185">Reference proteome</keyword>
<organism evidence="2 3">
    <name type="scientific">Microbacterium resistens</name>
    <dbReference type="NCBI Taxonomy" id="156977"/>
    <lineage>
        <taxon>Bacteria</taxon>
        <taxon>Bacillati</taxon>
        <taxon>Actinomycetota</taxon>
        <taxon>Actinomycetes</taxon>
        <taxon>Micrococcales</taxon>
        <taxon>Microbacteriaceae</taxon>
        <taxon>Microbacterium</taxon>
    </lineage>
</organism>
<reference evidence="2 3" key="1">
    <citation type="submission" date="2023-07" db="EMBL/GenBank/DDBJ databases">
        <title>Sorghum-associated microbial communities from plants grown in Nebraska, USA.</title>
        <authorList>
            <person name="Schachtman D."/>
        </authorList>
    </citation>
    <scope>NUCLEOTIDE SEQUENCE [LARGE SCALE GENOMIC DNA]</scope>
    <source>
        <strain evidence="2 3">2980</strain>
    </source>
</reference>
<evidence type="ECO:0000313" key="2">
    <source>
        <dbReference type="EMBL" id="MDR6866323.1"/>
    </source>
</evidence>
<dbReference type="InterPro" id="IPR029044">
    <property type="entry name" value="Nucleotide-diphossugar_trans"/>
</dbReference>
<sequence length="353" mass="39026">MTEYDVDVVIPVHAATRPIRRAASSILDHNTRSVQVTVVAHNIDPQIIRDNLGEYAEHPDLQLLHLADGIHSPAGPLNHGIAESTARYFAVLGSDDEFEPGAVDSWLALADDTDADAVLARVRRGIQGPDPMPPARRGRTRGLDGDHDRLSYRCVPQGLVSRTRFGHLRFTPGLASGEDQEFTAQLWFTGKHLAYDRTGPAYVLHEDGEDRVTSAIRSVEEDFRFLGVIAATDWFPALSAAQKRAWGVKNLRMHLMDAIAARLSAPEGFGAHAPDLVRVADEIERLSPGATALLARCDRDVLDEIHKPSPDPERIREAFGKRWGLNADSTLTRNPFLSLHRQAPFRTLRNMVA</sequence>
<gene>
    <name evidence="2" type="ORF">J2Y69_000915</name>
</gene>